<sequence>MKIEEKKRKTRSDKKKDIKPTVSLNLKETICRISYITTTPVKDVSEYICSIGLSSKQVMDLLSEYFRRDLVFGNTCYIGNLERVSLQRQKIDGPTDRITIRFTQQISEKINALAYALDVTPSKATALLLEVSLKNPCIVNKYLKMYLQQQLDPVRMKELKKIIKFINRNNPYEEEFSWTEFLSYIFEEVKNSTKSIPDNINDWLDKHK</sequence>
<name>A0ABD5IA03_BACTU</name>
<reference evidence="1 2" key="1">
    <citation type="submission" date="2023-10" db="EMBL/GenBank/DDBJ databases">
        <title>Draft Genome Sequence of Bacillus thuringiensis serovar. toumanoffi 4059: Identification of a Novel Cry Protein Candidate.</title>
        <authorList>
            <person name="Murdoch R.W."/>
            <person name="Gemler B."/>
            <person name="Heater B.S."/>
        </authorList>
    </citation>
    <scope>NUCLEOTIDE SEQUENCE [LARGE SCALE GENOMIC DNA]</scope>
    <source>
        <strain evidence="1 2">4059</strain>
    </source>
</reference>
<dbReference type="AlphaFoldDB" id="A0ABD5IA03"/>
<proteinExistence type="predicted"/>
<evidence type="ECO:0000313" key="1">
    <source>
        <dbReference type="EMBL" id="MDW9214005.1"/>
    </source>
</evidence>
<accession>A0ABD5IA03</accession>
<evidence type="ECO:0000313" key="2">
    <source>
        <dbReference type="Proteomes" id="UP001272716"/>
    </source>
</evidence>
<organism evidence="1 2">
    <name type="scientific">Bacillus thuringiensis serovar toumanoffi</name>
    <dbReference type="NCBI Taxonomy" id="180862"/>
    <lineage>
        <taxon>Bacteria</taxon>
        <taxon>Bacillati</taxon>
        <taxon>Bacillota</taxon>
        <taxon>Bacilli</taxon>
        <taxon>Bacillales</taxon>
        <taxon>Bacillaceae</taxon>
        <taxon>Bacillus</taxon>
        <taxon>Bacillus cereus group</taxon>
    </lineage>
</organism>
<dbReference type="RefSeq" id="WP_000687424.1">
    <property type="nucleotide sequence ID" value="NZ_JAWQCK010000011.1"/>
</dbReference>
<dbReference type="EMBL" id="JAWQCK010000011">
    <property type="protein sequence ID" value="MDW9214005.1"/>
    <property type="molecule type" value="Genomic_DNA"/>
</dbReference>
<protein>
    <submittedName>
        <fullName evidence="1">Uncharacterized protein</fullName>
    </submittedName>
</protein>
<dbReference type="Proteomes" id="UP001272716">
    <property type="component" value="Unassembled WGS sequence"/>
</dbReference>
<gene>
    <name evidence="1" type="ORF">BTTOUR_35235</name>
</gene>
<comment type="caution">
    <text evidence="1">The sequence shown here is derived from an EMBL/GenBank/DDBJ whole genome shotgun (WGS) entry which is preliminary data.</text>
</comment>